<evidence type="ECO:0000259" key="4">
    <source>
        <dbReference type="PROSITE" id="PS50850"/>
    </source>
</evidence>
<keyword evidence="3" id="KW-0812">Transmembrane</keyword>
<evidence type="ECO:0000313" key="6">
    <source>
        <dbReference type="Proteomes" id="UP000887568"/>
    </source>
</evidence>
<dbReference type="Pfam" id="PF07690">
    <property type="entry name" value="MFS_1"/>
    <property type="match status" value="1"/>
</dbReference>
<dbReference type="GO" id="GO:0008028">
    <property type="term" value="F:monocarboxylic acid transmembrane transporter activity"/>
    <property type="evidence" value="ECO:0007669"/>
    <property type="project" value="TreeGrafter"/>
</dbReference>
<dbReference type="PANTHER" id="PTHR11360:SF284">
    <property type="entry name" value="EG:103B4.3 PROTEIN-RELATED"/>
    <property type="match status" value="1"/>
</dbReference>
<proteinExistence type="predicted"/>
<feature type="transmembrane region" description="Helical" evidence="3">
    <location>
        <begin position="25"/>
        <end position="45"/>
    </location>
</feature>
<keyword evidence="3" id="KW-0472">Membrane</keyword>
<feature type="transmembrane region" description="Helical" evidence="3">
    <location>
        <begin position="337"/>
        <end position="358"/>
    </location>
</feature>
<feature type="transmembrane region" description="Helical" evidence="3">
    <location>
        <begin position="150"/>
        <end position="172"/>
    </location>
</feature>
<evidence type="ECO:0000313" key="5">
    <source>
        <dbReference type="EnsemblMetazoa" id="XP_038069855.1"/>
    </source>
</evidence>
<dbReference type="OrthoDB" id="6499973at2759"/>
<feature type="transmembrane region" description="Helical" evidence="3">
    <location>
        <begin position="178"/>
        <end position="202"/>
    </location>
</feature>
<organism evidence="5 6">
    <name type="scientific">Patiria miniata</name>
    <name type="common">Bat star</name>
    <name type="synonym">Asterina miniata</name>
    <dbReference type="NCBI Taxonomy" id="46514"/>
    <lineage>
        <taxon>Eukaryota</taxon>
        <taxon>Metazoa</taxon>
        <taxon>Echinodermata</taxon>
        <taxon>Eleutherozoa</taxon>
        <taxon>Asterozoa</taxon>
        <taxon>Asteroidea</taxon>
        <taxon>Valvatacea</taxon>
        <taxon>Valvatida</taxon>
        <taxon>Asterinidae</taxon>
        <taxon>Patiria</taxon>
    </lineage>
</organism>
<evidence type="ECO:0000256" key="3">
    <source>
        <dbReference type="SAM" id="Phobius"/>
    </source>
</evidence>
<feature type="domain" description="Major facilitator superfamily (MFS) profile" evidence="4">
    <location>
        <begin position="25"/>
        <end position="516"/>
    </location>
</feature>
<sequence length="649" mass="70036">MERTGKKMGKATGARTQTPRTDSGWAWVVECGSFLVCFASLGYSSSLSVYLTIWMDYFDASAVTAGLVISMTTLIRGIMSPLAGALCTRFGPRLVTMVGGVIYVAGFVMASQAPSIEFLIVAVGFVGATGQSMVYVAAINALGMYFKKRFAFAVGLASAGISLGQLAMPPLVTVFIDIYGWQGSFLITAAITLHTLAAGALFRPTVRKRRKRKQRNGPAHLNGSVSGMEHEKENSRDVRGSDGADTGYRDITLSDEDEIEDIEENYDTMILVKNRPGTVATGTGHVVVSTSEDGANPIAFTDPPKSSTVPFLGYISRIKYFLLHTYGLRRLVRNTSYLITLVAAFLHGFSRLGVVYIVPRAKSVGIDLDSSAFLLSIFGIGSFVGRIGHGWFIDKRYITGEMAYALGLFIFCVTVSLMPAFVVFIPLAILALLMGSAAGTSSSLVMVIVRAQVHQSDASGALGIMLLFAAIGNVLGIFVAGVAYDSTESYDIAFFVAGGILLIGSLLCVVVHFLQKEKRSRSRVYLPTAFYVKWPRKTTADNQEQAEASVTIEHDSNWDGLNIDDAGITNPLFMLGLSGVSTSDEDVARTSNEDHQQPVQPMEENNSIRHRLGQKVDDEMGGIENPLAVDQLDELVGATATETDENTHF</sequence>
<protein>
    <recommendedName>
        <fullName evidence="4">Major facilitator superfamily (MFS) profile domain-containing protein</fullName>
    </recommendedName>
</protein>
<feature type="transmembrane region" description="Helical" evidence="3">
    <location>
        <begin position="370"/>
        <end position="392"/>
    </location>
</feature>
<dbReference type="SUPFAM" id="SSF103473">
    <property type="entry name" value="MFS general substrate transporter"/>
    <property type="match status" value="1"/>
</dbReference>
<dbReference type="OMA" id="DNGANEF"/>
<reference evidence="5" key="1">
    <citation type="submission" date="2022-11" db="UniProtKB">
        <authorList>
            <consortium name="EnsemblMetazoa"/>
        </authorList>
    </citation>
    <scope>IDENTIFICATION</scope>
</reference>
<accession>A0A914B0D0</accession>
<dbReference type="Gene3D" id="1.20.1250.20">
    <property type="entry name" value="MFS general substrate transporter like domains"/>
    <property type="match status" value="2"/>
</dbReference>
<keyword evidence="3" id="KW-1133">Transmembrane helix</keyword>
<feature type="transmembrane region" description="Helical" evidence="3">
    <location>
        <begin position="57"/>
        <end position="78"/>
    </location>
</feature>
<dbReference type="InterPro" id="IPR020846">
    <property type="entry name" value="MFS_dom"/>
</dbReference>
<evidence type="ECO:0000256" key="2">
    <source>
        <dbReference type="SAM" id="MobiDB-lite"/>
    </source>
</evidence>
<feature type="compositionally biased region" description="Basic and acidic residues" evidence="2">
    <location>
        <begin position="228"/>
        <end position="242"/>
    </location>
</feature>
<feature type="region of interest" description="Disordered" evidence="2">
    <location>
        <begin position="207"/>
        <end position="249"/>
    </location>
</feature>
<evidence type="ECO:0000256" key="1">
    <source>
        <dbReference type="ARBA" id="ARBA00004141"/>
    </source>
</evidence>
<dbReference type="InterPro" id="IPR011701">
    <property type="entry name" value="MFS"/>
</dbReference>
<dbReference type="InterPro" id="IPR050327">
    <property type="entry name" value="Proton-linked_MCT"/>
</dbReference>
<dbReference type="RefSeq" id="XP_038069855.1">
    <property type="nucleotide sequence ID" value="XM_038213927.1"/>
</dbReference>
<feature type="transmembrane region" description="Helical" evidence="3">
    <location>
        <begin position="90"/>
        <end position="110"/>
    </location>
</feature>
<dbReference type="InterPro" id="IPR036259">
    <property type="entry name" value="MFS_trans_sf"/>
</dbReference>
<feature type="transmembrane region" description="Helical" evidence="3">
    <location>
        <begin position="428"/>
        <end position="449"/>
    </location>
</feature>
<dbReference type="AlphaFoldDB" id="A0A914B0D0"/>
<comment type="subcellular location">
    <subcellularLocation>
        <location evidence="1">Membrane</location>
        <topology evidence="1">Multi-pass membrane protein</topology>
    </subcellularLocation>
</comment>
<feature type="transmembrane region" description="Helical" evidence="3">
    <location>
        <begin position="490"/>
        <end position="514"/>
    </location>
</feature>
<dbReference type="EnsemblMetazoa" id="XM_038213927.1">
    <property type="protein sequence ID" value="XP_038069855.1"/>
    <property type="gene ID" value="LOC119739094"/>
</dbReference>
<keyword evidence="6" id="KW-1185">Reference proteome</keyword>
<name>A0A914B0D0_PATMI</name>
<dbReference type="PROSITE" id="PS50850">
    <property type="entry name" value="MFS"/>
    <property type="match status" value="1"/>
</dbReference>
<dbReference type="Proteomes" id="UP000887568">
    <property type="component" value="Unplaced"/>
</dbReference>
<dbReference type="GO" id="GO:0016020">
    <property type="term" value="C:membrane"/>
    <property type="evidence" value="ECO:0007669"/>
    <property type="project" value="UniProtKB-SubCell"/>
</dbReference>
<feature type="transmembrane region" description="Helical" evidence="3">
    <location>
        <begin position="116"/>
        <end position="138"/>
    </location>
</feature>
<feature type="transmembrane region" description="Helical" evidence="3">
    <location>
        <begin position="404"/>
        <end position="422"/>
    </location>
</feature>
<feature type="transmembrane region" description="Helical" evidence="3">
    <location>
        <begin position="461"/>
        <end position="484"/>
    </location>
</feature>
<dbReference type="GeneID" id="119739094"/>
<dbReference type="PANTHER" id="PTHR11360">
    <property type="entry name" value="MONOCARBOXYLATE TRANSPORTER"/>
    <property type="match status" value="1"/>
</dbReference>